<dbReference type="AlphaFoldDB" id="E3PSX1"/>
<reference evidence="9" key="1">
    <citation type="journal article" date="2010" name="BMC Genomics">
        <title>Clostridium sticklandii, a specialist in amino acid degradation:revisiting its metabolism through its genome sequence.</title>
        <authorList>
            <person name="Fonknechten N."/>
            <person name="Chaussonnerie S."/>
            <person name="Tricot S."/>
            <person name="Lajus A."/>
            <person name="Andreesen J.R."/>
            <person name="Perchat N."/>
            <person name="Pelletier E."/>
            <person name="Gouyvenoux M."/>
            <person name="Barbe V."/>
            <person name="Salanoubat M."/>
            <person name="Le Paslier D."/>
            <person name="Weissenbach J."/>
            <person name="Cohen G.N."/>
            <person name="Kreimeyer A."/>
        </authorList>
    </citation>
    <scope>NUCLEOTIDE SEQUENCE [LARGE SCALE GENOMIC DNA]</scope>
    <source>
        <strain evidence="9">ATCC 12662 / DSM 519 / JCM 1433 / CCUG 9281 / NCIMB 10654 / HF</strain>
    </source>
</reference>
<dbReference type="GO" id="GO:0004479">
    <property type="term" value="F:methionyl-tRNA formyltransferase activity"/>
    <property type="evidence" value="ECO:0007669"/>
    <property type="project" value="UniProtKB-UniRule"/>
</dbReference>
<dbReference type="GO" id="GO:0005829">
    <property type="term" value="C:cytosol"/>
    <property type="evidence" value="ECO:0007669"/>
    <property type="project" value="TreeGrafter"/>
</dbReference>
<gene>
    <name evidence="5 8" type="primary">fmt</name>
    <name evidence="8" type="ordered locus">CLOST_1855</name>
</gene>
<keyword evidence="9" id="KW-1185">Reference proteome</keyword>
<comment type="function">
    <text evidence="5">Attaches a formyl group to the free amino group of methionyl-tRNA(fMet). The formyl group appears to play a dual role in the initiator identity of N-formylmethionyl-tRNA by promoting its recognition by IF2 and preventing the misappropriation of this tRNA by the elongation apparatus.</text>
</comment>
<dbReference type="Gene3D" id="3.40.50.12230">
    <property type="match status" value="1"/>
</dbReference>
<feature type="domain" description="Formyl transferase N-terminal" evidence="6">
    <location>
        <begin position="4"/>
        <end position="181"/>
    </location>
</feature>
<dbReference type="SUPFAM" id="SSF53328">
    <property type="entry name" value="Formyltransferase"/>
    <property type="match status" value="1"/>
</dbReference>
<dbReference type="Pfam" id="PF00551">
    <property type="entry name" value="Formyl_trans_N"/>
    <property type="match status" value="1"/>
</dbReference>
<dbReference type="CDD" id="cd08646">
    <property type="entry name" value="FMT_core_Met-tRNA-FMT_N"/>
    <property type="match status" value="1"/>
</dbReference>
<dbReference type="STRING" id="1511.CLOST_1855"/>
<dbReference type="Pfam" id="PF02911">
    <property type="entry name" value="Formyl_trans_C"/>
    <property type="match status" value="1"/>
</dbReference>
<comment type="similarity">
    <text evidence="1 5">Belongs to the Fmt family.</text>
</comment>
<organism evidence="8 9">
    <name type="scientific">Acetoanaerobium sticklandii (strain ATCC 12662 / DSM 519 / JCM 1433 / CCUG 9281 / NCIMB 10654 / HF)</name>
    <name type="common">Clostridium sticklandii</name>
    <dbReference type="NCBI Taxonomy" id="499177"/>
    <lineage>
        <taxon>Bacteria</taxon>
        <taxon>Bacillati</taxon>
        <taxon>Bacillota</taxon>
        <taxon>Clostridia</taxon>
        <taxon>Peptostreptococcales</taxon>
        <taxon>Filifactoraceae</taxon>
        <taxon>Acetoanaerobium</taxon>
    </lineage>
</organism>
<dbReference type="InterPro" id="IPR041711">
    <property type="entry name" value="Met-tRNA-FMT_N"/>
</dbReference>
<comment type="catalytic activity">
    <reaction evidence="5">
        <text>L-methionyl-tRNA(fMet) + (6R)-10-formyltetrahydrofolate = N-formyl-L-methionyl-tRNA(fMet) + (6S)-5,6,7,8-tetrahydrofolate + H(+)</text>
        <dbReference type="Rhea" id="RHEA:24380"/>
        <dbReference type="Rhea" id="RHEA-COMP:9952"/>
        <dbReference type="Rhea" id="RHEA-COMP:9953"/>
        <dbReference type="ChEBI" id="CHEBI:15378"/>
        <dbReference type="ChEBI" id="CHEBI:57453"/>
        <dbReference type="ChEBI" id="CHEBI:78530"/>
        <dbReference type="ChEBI" id="CHEBI:78844"/>
        <dbReference type="ChEBI" id="CHEBI:195366"/>
        <dbReference type="EC" id="2.1.2.9"/>
    </reaction>
</comment>
<dbReference type="EMBL" id="FP565809">
    <property type="protein sequence ID" value="CBH21975.1"/>
    <property type="molecule type" value="Genomic_DNA"/>
</dbReference>
<dbReference type="CDD" id="cd08704">
    <property type="entry name" value="Met_tRNA_FMT_C"/>
    <property type="match status" value="1"/>
</dbReference>
<dbReference type="NCBIfam" id="TIGR00460">
    <property type="entry name" value="fmt"/>
    <property type="match status" value="1"/>
</dbReference>
<dbReference type="HOGENOM" id="CLU_033347_1_1_9"/>
<dbReference type="InterPro" id="IPR001555">
    <property type="entry name" value="GART_AS"/>
</dbReference>
<feature type="domain" description="Formyl transferase C-terminal" evidence="7">
    <location>
        <begin position="206"/>
        <end position="302"/>
    </location>
</feature>
<evidence type="ECO:0000256" key="4">
    <source>
        <dbReference type="ARBA" id="ARBA00022917"/>
    </source>
</evidence>
<dbReference type="Proteomes" id="UP000007041">
    <property type="component" value="Chromosome"/>
</dbReference>
<dbReference type="SUPFAM" id="SSF50486">
    <property type="entry name" value="FMT C-terminal domain-like"/>
    <property type="match status" value="1"/>
</dbReference>
<name>E3PSX1_ACESD</name>
<keyword evidence="3 5" id="KW-0808">Transferase</keyword>
<protein>
    <recommendedName>
        <fullName evidence="2 5">Methionyl-tRNA formyltransferase</fullName>
        <ecNumber evidence="2 5">2.1.2.9</ecNumber>
    </recommendedName>
</protein>
<dbReference type="InterPro" id="IPR005793">
    <property type="entry name" value="Formyl_trans_C"/>
</dbReference>
<evidence type="ECO:0000256" key="1">
    <source>
        <dbReference type="ARBA" id="ARBA00010699"/>
    </source>
</evidence>
<evidence type="ECO:0000313" key="8">
    <source>
        <dbReference type="EMBL" id="CBH21975.1"/>
    </source>
</evidence>
<dbReference type="InterPro" id="IPR011034">
    <property type="entry name" value="Formyl_transferase-like_C_sf"/>
</dbReference>
<dbReference type="eggNOG" id="COG0223">
    <property type="taxonomic scope" value="Bacteria"/>
</dbReference>
<evidence type="ECO:0000259" key="6">
    <source>
        <dbReference type="Pfam" id="PF00551"/>
    </source>
</evidence>
<evidence type="ECO:0000313" key="9">
    <source>
        <dbReference type="Proteomes" id="UP000007041"/>
    </source>
</evidence>
<dbReference type="PROSITE" id="PS00373">
    <property type="entry name" value="GART"/>
    <property type="match status" value="1"/>
</dbReference>
<feature type="binding site" evidence="5">
    <location>
        <begin position="111"/>
        <end position="114"/>
    </location>
    <ligand>
        <name>(6S)-5,6,7,8-tetrahydrofolate</name>
        <dbReference type="ChEBI" id="CHEBI:57453"/>
    </ligand>
</feature>
<proteinExistence type="inferred from homology"/>
<dbReference type="HAMAP" id="MF_00182">
    <property type="entry name" value="Formyl_trans"/>
    <property type="match status" value="1"/>
</dbReference>
<keyword evidence="4 5" id="KW-0648">Protein biosynthesis</keyword>
<dbReference type="PANTHER" id="PTHR11138:SF5">
    <property type="entry name" value="METHIONYL-TRNA FORMYLTRANSFERASE, MITOCHONDRIAL"/>
    <property type="match status" value="1"/>
</dbReference>
<accession>E3PSX1</accession>
<dbReference type="FunFam" id="3.40.50.12230:FF:000001">
    <property type="entry name" value="Methionyl-tRNA formyltransferase"/>
    <property type="match status" value="1"/>
</dbReference>
<dbReference type="InterPro" id="IPR036477">
    <property type="entry name" value="Formyl_transf_N_sf"/>
</dbReference>
<dbReference type="PANTHER" id="PTHR11138">
    <property type="entry name" value="METHIONYL-TRNA FORMYLTRANSFERASE"/>
    <property type="match status" value="1"/>
</dbReference>
<dbReference type="InterPro" id="IPR044135">
    <property type="entry name" value="Met-tRNA-FMT_C"/>
</dbReference>
<dbReference type="EC" id="2.1.2.9" evidence="2 5"/>
<evidence type="ECO:0000256" key="2">
    <source>
        <dbReference type="ARBA" id="ARBA00012261"/>
    </source>
</evidence>
<dbReference type="InterPro" id="IPR005794">
    <property type="entry name" value="Fmt"/>
</dbReference>
<evidence type="ECO:0000259" key="7">
    <source>
        <dbReference type="Pfam" id="PF02911"/>
    </source>
</evidence>
<evidence type="ECO:0000256" key="3">
    <source>
        <dbReference type="ARBA" id="ARBA00022679"/>
    </source>
</evidence>
<dbReference type="KEGG" id="cst:CLOST_1855"/>
<evidence type="ECO:0000256" key="5">
    <source>
        <dbReference type="HAMAP-Rule" id="MF_00182"/>
    </source>
</evidence>
<dbReference type="InterPro" id="IPR002376">
    <property type="entry name" value="Formyl_transf_N"/>
</dbReference>
<sequence length="313" mass="34546">MQMKAIFMGTPEFAIPSFEALYESDFEIALVVTQPDRPKGRGKKLSSPPVKLVALEHDIEVFQPERIKDSEAIEKIKQVKPDLIIVVAFGQILPKEILELPKYGCINVHASLLPKYRGAAPINFAIINGEKKTGVTTMYMEEGLDTGDMLLKNEVEITPEDTASTLHDKLAIAGKKTLADTLKAIINTELVPEKQDDSISNYAPIMTKELGKINWNRSAESISNLVRGTDPWPSAYTLYDSAVFKLFAPVVLDKQSKEKPGTIIAVSSEGIDIASADYIVRIKEIQISGKKRMPVGEFLKGNVLEIGKVLGYE</sequence>